<reference evidence="1 2" key="1">
    <citation type="journal article" date="2023" name="G3 (Bethesda)">
        <title>A chromosome-length genome assembly and annotation of blackberry (Rubus argutus, cv. 'Hillquist').</title>
        <authorList>
            <person name="Bruna T."/>
            <person name="Aryal R."/>
            <person name="Dudchenko O."/>
            <person name="Sargent D.J."/>
            <person name="Mead D."/>
            <person name="Buti M."/>
            <person name="Cavallini A."/>
            <person name="Hytonen T."/>
            <person name="Andres J."/>
            <person name="Pham M."/>
            <person name="Weisz D."/>
            <person name="Mascagni F."/>
            <person name="Usai G."/>
            <person name="Natali L."/>
            <person name="Bassil N."/>
            <person name="Fernandez G.E."/>
            <person name="Lomsadze A."/>
            <person name="Armour M."/>
            <person name="Olukolu B."/>
            <person name="Poorten T."/>
            <person name="Britton C."/>
            <person name="Davik J."/>
            <person name="Ashrafi H."/>
            <person name="Aiden E.L."/>
            <person name="Borodovsky M."/>
            <person name="Worthington M."/>
        </authorList>
    </citation>
    <scope>NUCLEOTIDE SEQUENCE [LARGE SCALE GENOMIC DNA]</scope>
    <source>
        <strain evidence="1">PI 553951</strain>
    </source>
</reference>
<sequence length="117" mass="12806">MEWSRFACRLPHGPLSLKDGIAPPPGALSSFCCDEIREGNGSGGGGGGALRGLRLAQDINAMTMCRLLLSSDDKWSFPARSLGHVELYPWFHMRRVFRGRHGFGLSLGYGPCVRIPF</sequence>
<dbReference type="Proteomes" id="UP001457282">
    <property type="component" value="Unassembled WGS sequence"/>
</dbReference>
<organism evidence="1 2">
    <name type="scientific">Rubus argutus</name>
    <name type="common">Southern blackberry</name>
    <dbReference type="NCBI Taxonomy" id="59490"/>
    <lineage>
        <taxon>Eukaryota</taxon>
        <taxon>Viridiplantae</taxon>
        <taxon>Streptophyta</taxon>
        <taxon>Embryophyta</taxon>
        <taxon>Tracheophyta</taxon>
        <taxon>Spermatophyta</taxon>
        <taxon>Magnoliopsida</taxon>
        <taxon>eudicotyledons</taxon>
        <taxon>Gunneridae</taxon>
        <taxon>Pentapetalae</taxon>
        <taxon>rosids</taxon>
        <taxon>fabids</taxon>
        <taxon>Rosales</taxon>
        <taxon>Rosaceae</taxon>
        <taxon>Rosoideae</taxon>
        <taxon>Rosoideae incertae sedis</taxon>
        <taxon>Rubus</taxon>
    </lineage>
</organism>
<evidence type="ECO:0000313" key="2">
    <source>
        <dbReference type="Proteomes" id="UP001457282"/>
    </source>
</evidence>
<accession>A0AAW1VKA2</accession>
<proteinExistence type="predicted"/>
<comment type="caution">
    <text evidence="1">The sequence shown here is derived from an EMBL/GenBank/DDBJ whole genome shotgun (WGS) entry which is preliminary data.</text>
</comment>
<evidence type="ECO:0000313" key="1">
    <source>
        <dbReference type="EMBL" id="KAK9903860.1"/>
    </source>
</evidence>
<gene>
    <name evidence="1" type="ORF">M0R45_000832</name>
</gene>
<dbReference type="EMBL" id="JBEDUW010000205">
    <property type="protein sequence ID" value="KAK9903860.1"/>
    <property type="molecule type" value="Genomic_DNA"/>
</dbReference>
<protein>
    <submittedName>
        <fullName evidence="1">Uncharacterized protein</fullName>
    </submittedName>
</protein>
<keyword evidence="2" id="KW-1185">Reference proteome</keyword>
<name>A0AAW1VKA2_RUBAR</name>
<dbReference type="AlphaFoldDB" id="A0AAW1VKA2"/>